<dbReference type="PIRSF" id="PIRSF003107">
    <property type="entry name" value="PhoU"/>
    <property type="match status" value="1"/>
</dbReference>
<dbReference type="Gene3D" id="1.20.58.220">
    <property type="entry name" value="Phosphate transport system protein phou homolog 2, domain 2"/>
    <property type="match status" value="1"/>
</dbReference>
<dbReference type="PANTHER" id="PTHR42930:SF3">
    <property type="entry name" value="PHOSPHATE-SPECIFIC TRANSPORT SYSTEM ACCESSORY PROTEIN PHOU"/>
    <property type="match status" value="1"/>
</dbReference>
<keyword evidence="5" id="KW-0963">Cytoplasm</keyword>
<evidence type="ECO:0000256" key="1">
    <source>
        <dbReference type="ARBA" id="ARBA00004496"/>
    </source>
</evidence>
<dbReference type="InterPro" id="IPR028366">
    <property type="entry name" value="PhoU"/>
</dbReference>
<feature type="non-terminal residue" evidence="8">
    <location>
        <position position="189"/>
    </location>
</feature>
<evidence type="ECO:0000256" key="2">
    <source>
        <dbReference type="ARBA" id="ARBA00008107"/>
    </source>
</evidence>
<evidence type="ECO:0000313" key="8">
    <source>
        <dbReference type="EMBL" id="SVA71353.1"/>
    </source>
</evidence>
<dbReference type="NCBIfam" id="TIGR02135">
    <property type="entry name" value="phoU_full"/>
    <property type="match status" value="1"/>
</dbReference>
<comment type="subcellular location">
    <subcellularLocation>
        <location evidence="1">Cytoplasm</location>
    </subcellularLocation>
</comment>
<keyword evidence="4" id="KW-0813">Transport</keyword>
<dbReference type="InterPro" id="IPR038078">
    <property type="entry name" value="PhoU-like_sf"/>
</dbReference>
<reference evidence="8" key="1">
    <citation type="submission" date="2018-05" db="EMBL/GenBank/DDBJ databases">
        <authorList>
            <person name="Lanie J.A."/>
            <person name="Ng W.-L."/>
            <person name="Kazmierczak K.M."/>
            <person name="Andrzejewski T.M."/>
            <person name="Davidsen T.M."/>
            <person name="Wayne K.J."/>
            <person name="Tettelin H."/>
            <person name="Glass J.I."/>
            <person name="Rusch D."/>
            <person name="Podicherti R."/>
            <person name="Tsui H.-C.T."/>
            <person name="Winkler M.E."/>
        </authorList>
    </citation>
    <scope>NUCLEOTIDE SEQUENCE</scope>
</reference>
<dbReference type="SUPFAM" id="SSF109755">
    <property type="entry name" value="PhoU-like"/>
    <property type="match status" value="1"/>
</dbReference>
<gene>
    <name evidence="8" type="ORF">METZ01_LOCUS124207</name>
</gene>
<feature type="domain" description="PhoU" evidence="7">
    <location>
        <begin position="120"/>
        <end position="188"/>
    </location>
</feature>
<dbReference type="GO" id="GO:0005737">
    <property type="term" value="C:cytoplasm"/>
    <property type="evidence" value="ECO:0007669"/>
    <property type="project" value="UniProtKB-SubCell"/>
</dbReference>
<evidence type="ECO:0000256" key="4">
    <source>
        <dbReference type="ARBA" id="ARBA00022448"/>
    </source>
</evidence>
<proteinExistence type="inferred from homology"/>
<dbReference type="PANTHER" id="PTHR42930">
    <property type="entry name" value="PHOSPHATE-SPECIFIC TRANSPORT SYSTEM ACCESSORY PROTEIN PHOU"/>
    <property type="match status" value="1"/>
</dbReference>
<comment type="similarity">
    <text evidence="2">Belongs to the PhoU family.</text>
</comment>
<evidence type="ECO:0000256" key="5">
    <source>
        <dbReference type="ARBA" id="ARBA00022490"/>
    </source>
</evidence>
<dbReference type="AlphaFoldDB" id="A0A381Y4H8"/>
<organism evidence="8">
    <name type="scientific">marine metagenome</name>
    <dbReference type="NCBI Taxonomy" id="408172"/>
    <lineage>
        <taxon>unclassified sequences</taxon>
        <taxon>metagenomes</taxon>
        <taxon>ecological metagenomes</taxon>
    </lineage>
</organism>
<dbReference type="GO" id="GO:0030643">
    <property type="term" value="P:intracellular phosphate ion homeostasis"/>
    <property type="evidence" value="ECO:0007669"/>
    <property type="project" value="InterPro"/>
</dbReference>
<keyword evidence="6" id="KW-0592">Phosphate transport</keyword>
<sequence>MPREDFENNLKVVQDELIQLSSMVEKAVFKSIDALRNRDINASQQVIDDDDAIDEKQQDIEDKCIELIALEAPMAGDLRVIISVMMMATELERIGDYAEGIGKISLAMGDLPPLKPLIDIPRMSDLATDMLRRSTEAFINRDITLATSVRDDDDVVDELYNQVYRELLTFMMADPSTIQRATYLIWVAH</sequence>
<feature type="domain" description="PhoU" evidence="7">
    <location>
        <begin position="18"/>
        <end position="103"/>
    </location>
</feature>
<evidence type="ECO:0000256" key="6">
    <source>
        <dbReference type="ARBA" id="ARBA00022592"/>
    </source>
</evidence>
<dbReference type="GO" id="GO:0006817">
    <property type="term" value="P:phosphate ion transport"/>
    <property type="evidence" value="ECO:0007669"/>
    <property type="project" value="UniProtKB-KW"/>
</dbReference>
<evidence type="ECO:0000256" key="3">
    <source>
        <dbReference type="ARBA" id="ARBA00011738"/>
    </source>
</evidence>
<feature type="non-terminal residue" evidence="8">
    <location>
        <position position="1"/>
    </location>
</feature>
<dbReference type="Pfam" id="PF01895">
    <property type="entry name" value="PhoU"/>
    <property type="match status" value="2"/>
</dbReference>
<comment type="subunit">
    <text evidence="3">Homodimer.</text>
</comment>
<accession>A0A381Y4H8</accession>
<dbReference type="EMBL" id="UINC01017265">
    <property type="protein sequence ID" value="SVA71353.1"/>
    <property type="molecule type" value="Genomic_DNA"/>
</dbReference>
<dbReference type="InterPro" id="IPR026022">
    <property type="entry name" value="PhoU_dom"/>
</dbReference>
<name>A0A381Y4H8_9ZZZZ</name>
<dbReference type="GO" id="GO:0045936">
    <property type="term" value="P:negative regulation of phosphate metabolic process"/>
    <property type="evidence" value="ECO:0007669"/>
    <property type="project" value="InterPro"/>
</dbReference>
<dbReference type="FunFam" id="1.20.58.220:FF:000004">
    <property type="entry name" value="Phosphate-specific transport system accessory protein PhoU"/>
    <property type="match status" value="1"/>
</dbReference>
<evidence type="ECO:0000259" key="7">
    <source>
        <dbReference type="Pfam" id="PF01895"/>
    </source>
</evidence>
<protein>
    <recommendedName>
        <fullName evidence="7">PhoU domain-containing protein</fullName>
    </recommendedName>
</protein>